<evidence type="ECO:0000313" key="1">
    <source>
        <dbReference type="EMBL" id="KAF5319428.1"/>
    </source>
</evidence>
<organism evidence="1 2">
    <name type="scientific">Psilocybe cf. subviscida</name>
    <dbReference type="NCBI Taxonomy" id="2480587"/>
    <lineage>
        <taxon>Eukaryota</taxon>
        <taxon>Fungi</taxon>
        <taxon>Dikarya</taxon>
        <taxon>Basidiomycota</taxon>
        <taxon>Agaricomycotina</taxon>
        <taxon>Agaricomycetes</taxon>
        <taxon>Agaricomycetidae</taxon>
        <taxon>Agaricales</taxon>
        <taxon>Agaricineae</taxon>
        <taxon>Strophariaceae</taxon>
        <taxon>Psilocybe</taxon>
    </lineage>
</organism>
<evidence type="ECO:0000313" key="2">
    <source>
        <dbReference type="Proteomes" id="UP000567179"/>
    </source>
</evidence>
<protein>
    <submittedName>
        <fullName evidence="1">Uncharacterized protein</fullName>
    </submittedName>
</protein>
<accession>A0A8H5BAA1</accession>
<reference evidence="1 2" key="1">
    <citation type="journal article" date="2020" name="ISME J.">
        <title>Uncovering the hidden diversity of litter-decomposition mechanisms in mushroom-forming fungi.</title>
        <authorList>
            <person name="Floudas D."/>
            <person name="Bentzer J."/>
            <person name="Ahren D."/>
            <person name="Johansson T."/>
            <person name="Persson P."/>
            <person name="Tunlid A."/>
        </authorList>
    </citation>
    <scope>NUCLEOTIDE SEQUENCE [LARGE SCALE GENOMIC DNA]</scope>
    <source>
        <strain evidence="1 2">CBS 101986</strain>
    </source>
</reference>
<dbReference type="Proteomes" id="UP000567179">
    <property type="component" value="Unassembled WGS sequence"/>
</dbReference>
<gene>
    <name evidence="1" type="ORF">D9619_008790</name>
</gene>
<dbReference type="EMBL" id="JAACJJ010000029">
    <property type="protein sequence ID" value="KAF5319428.1"/>
    <property type="molecule type" value="Genomic_DNA"/>
</dbReference>
<keyword evidence="2" id="KW-1185">Reference proteome</keyword>
<name>A0A8H5BAA1_9AGAR</name>
<proteinExistence type="predicted"/>
<comment type="caution">
    <text evidence="1">The sequence shown here is derived from an EMBL/GenBank/DDBJ whole genome shotgun (WGS) entry which is preliminary data.</text>
</comment>
<sequence length="217" mass="25407">MSVPDRARPLHEDKHLFHNYDPTNLALSLLKYHMTAVSLEIRHEKKIPYVLPSDASPERPCLWFDAMSDEERRPHQPTIQPRLSPPHPHPSLRLRGRIVILPALIEEVWYMPIPRVKHIETAQLRHGEPHPASPQPVPYYRGYRHYDQRQFQLVQLAAVDAHELTQFQADMRDCFLVGRTDIKAKNGVLQMCRLVERACWYVPSLRLSVFVFDLRCS</sequence>
<dbReference type="AlphaFoldDB" id="A0A8H5BAA1"/>